<gene>
    <name evidence="7 8" type="primary">pth</name>
    <name evidence="8" type="ORF">DSOUD_2676</name>
</gene>
<dbReference type="SUPFAM" id="SSF53178">
    <property type="entry name" value="Peptidyl-tRNA hydrolase-like"/>
    <property type="match status" value="1"/>
</dbReference>
<feature type="binding site" evidence="7">
    <location>
        <position position="14"/>
    </location>
    <ligand>
        <name>tRNA</name>
        <dbReference type="ChEBI" id="CHEBI:17843"/>
    </ligand>
</feature>
<keyword evidence="7" id="KW-0963">Cytoplasm</keyword>
<dbReference type="PANTHER" id="PTHR17224">
    <property type="entry name" value="PEPTIDYL-TRNA HYDROLASE"/>
    <property type="match status" value="1"/>
</dbReference>
<protein>
    <recommendedName>
        <fullName evidence="6 7">Peptidyl-tRNA hydrolase</fullName>
        <shortName evidence="7">Pth</shortName>
        <ecNumber evidence="1 7">3.1.1.29</ecNumber>
    </recommendedName>
</protein>
<keyword evidence="2 7" id="KW-0820">tRNA-binding</keyword>
<feature type="binding site" evidence="7">
    <location>
        <position position="112"/>
    </location>
    <ligand>
        <name>tRNA</name>
        <dbReference type="ChEBI" id="CHEBI:17843"/>
    </ligand>
</feature>
<feature type="active site" description="Proton acceptor" evidence="7">
    <location>
        <position position="19"/>
    </location>
</feature>
<dbReference type="PROSITE" id="PS01196">
    <property type="entry name" value="PEPT_TRNA_HYDROL_2"/>
    <property type="match status" value="1"/>
</dbReference>
<comment type="subcellular location">
    <subcellularLocation>
        <location evidence="7">Cytoplasm</location>
    </subcellularLocation>
</comment>
<organism evidence="8 9">
    <name type="scientific">Desulfuromonas soudanensis</name>
    <dbReference type="NCBI Taxonomy" id="1603606"/>
    <lineage>
        <taxon>Bacteria</taxon>
        <taxon>Pseudomonadati</taxon>
        <taxon>Thermodesulfobacteriota</taxon>
        <taxon>Desulfuromonadia</taxon>
        <taxon>Desulfuromonadales</taxon>
        <taxon>Desulfuromonadaceae</taxon>
        <taxon>Desulfuromonas</taxon>
    </lineage>
</organism>
<dbReference type="AlphaFoldDB" id="A0A0M4D2D9"/>
<evidence type="ECO:0000256" key="2">
    <source>
        <dbReference type="ARBA" id="ARBA00022555"/>
    </source>
</evidence>
<dbReference type="GO" id="GO:0000049">
    <property type="term" value="F:tRNA binding"/>
    <property type="evidence" value="ECO:0007669"/>
    <property type="project" value="UniProtKB-UniRule"/>
</dbReference>
<reference evidence="8 9" key="1">
    <citation type="submission" date="2015-07" db="EMBL/GenBank/DDBJ databases">
        <title>Isolation and Genomic Characterization of a Novel Halophilic Metal-Reducing Deltaproteobacterium from the Deep Subsurface.</title>
        <authorList>
            <person name="Badalamenti J.P."/>
            <person name="Summers Z.M."/>
            <person name="Gralnick J.A."/>
            <person name="Bond D.R."/>
        </authorList>
    </citation>
    <scope>NUCLEOTIDE SEQUENCE [LARGE SCALE GENOMIC DNA]</scope>
    <source>
        <strain evidence="8 9">WTL</strain>
    </source>
</reference>
<dbReference type="GO" id="GO:0072344">
    <property type="term" value="P:rescue of stalled ribosome"/>
    <property type="evidence" value="ECO:0007669"/>
    <property type="project" value="UniProtKB-UniRule"/>
</dbReference>
<comment type="function">
    <text evidence="7">Catalyzes the release of premature peptidyl moieties from peptidyl-tRNA molecules trapped in stalled 50S ribosomal subunits, and thus maintains levels of free tRNAs and 50S ribosomes.</text>
</comment>
<feature type="binding site" evidence="7">
    <location>
        <position position="66"/>
    </location>
    <ligand>
        <name>tRNA</name>
        <dbReference type="ChEBI" id="CHEBI:17843"/>
    </ligand>
</feature>
<keyword evidence="9" id="KW-1185">Reference proteome</keyword>
<dbReference type="Proteomes" id="UP000057158">
    <property type="component" value="Chromosome"/>
</dbReference>
<evidence type="ECO:0000256" key="4">
    <source>
        <dbReference type="ARBA" id="ARBA00022884"/>
    </source>
</evidence>
<keyword evidence="4 7" id="KW-0694">RNA-binding</keyword>
<feature type="site" description="Discriminates between blocked and unblocked aminoacyl-tRNA" evidence="7">
    <location>
        <position position="9"/>
    </location>
</feature>
<evidence type="ECO:0000256" key="6">
    <source>
        <dbReference type="ARBA" id="ARBA00050038"/>
    </source>
</evidence>
<accession>A0A0M4D2D9</accession>
<feature type="site" description="Stabilizes the basic form of H active site to accept a proton" evidence="7">
    <location>
        <position position="91"/>
    </location>
</feature>
<evidence type="ECO:0000313" key="9">
    <source>
        <dbReference type="Proteomes" id="UP000057158"/>
    </source>
</evidence>
<evidence type="ECO:0000256" key="7">
    <source>
        <dbReference type="HAMAP-Rule" id="MF_00083"/>
    </source>
</evidence>
<comment type="similarity">
    <text evidence="5 7">Belongs to the PTH family.</text>
</comment>
<proteinExistence type="inferred from homology"/>
<dbReference type="OrthoDB" id="9800507at2"/>
<dbReference type="GO" id="GO:0006515">
    <property type="term" value="P:protein quality control for misfolded or incompletely synthesized proteins"/>
    <property type="evidence" value="ECO:0007669"/>
    <property type="project" value="UniProtKB-UniRule"/>
</dbReference>
<comment type="catalytic activity">
    <reaction evidence="7">
        <text>an N-acyl-L-alpha-aminoacyl-tRNA + H2O = an N-acyl-L-amino acid + a tRNA + H(+)</text>
        <dbReference type="Rhea" id="RHEA:54448"/>
        <dbReference type="Rhea" id="RHEA-COMP:10123"/>
        <dbReference type="Rhea" id="RHEA-COMP:13883"/>
        <dbReference type="ChEBI" id="CHEBI:15377"/>
        <dbReference type="ChEBI" id="CHEBI:15378"/>
        <dbReference type="ChEBI" id="CHEBI:59874"/>
        <dbReference type="ChEBI" id="CHEBI:78442"/>
        <dbReference type="ChEBI" id="CHEBI:138191"/>
        <dbReference type="EC" id="3.1.1.29"/>
    </reaction>
</comment>
<dbReference type="PATRIC" id="fig|1603606.3.peg.2908"/>
<dbReference type="PANTHER" id="PTHR17224:SF1">
    <property type="entry name" value="PEPTIDYL-TRNA HYDROLASE"/>
    <property type="match status" value="1"/>
</dbReference>
<dbReference type="HAMAP" id="MF_00083">
    <property type="entry name" value="Pept_tRNA_hydro_bact"/>
    <property type="match status" value="1"/>
</dbReference>
<evidence type="ECO:0000256" key="3">
    <source>
        <dbReference type="ARBA" id="ARBA00022801"/>
    </source>
</evidence>
<dbReference type="FunFam" id="3.40.50.1470:FF:000001">
    <property type="entry name" value="Peptidyl-tRNA hydrolase"/>
    <property type="match status" value="1"/>
</dbReference>
<dbReference type="STRING" id="1603606.DSOUD_2676"/>
<dbReference type="KEGG" id="des:DSOUD_2676"/>
<keyword evidence="3 7" id="KW-0378">Hydrolase</keyword>
<sequence>MKLVAGLGNPGAKYEGTRHNIGFMVVRCLAERCGVSLKKNGYQGVYGVGRCAGQEVSLLLPQTYMNLSGASVGSACKSLGVAPGDLIVVHDDIDLPFGALKIRCGGGHGGHNGIRSIREVLGTGDFVRIKVGVGRPGGGDIADYVLSAFSGAERKVLDNVLVNAAMAVEAVLEKGVTWAMNEFNNRDATI</sequence>
<dbReference type="Pfam" id="PF01195">
    <property type="entry name" value="Pept_tRNA_hydro"/>
    <property type="match status" value="1"/>
</dbReference>
<dbReference type="GO" id="GO:0004045">
    <property type="term" value="F:peptidyl-tRNA hydrolase activity"/>
    <property type="evidence" value="ECO:0007669"/>
    <property type="project" value="UniProtKB-UniRule"/>
</dbReference>
<dbReference type="CDD" id="cd00462">
    <property type="entry name" value="PTH"/>
    <property type="match status" value="1"/>
</dbReference>
<dbReference type="NCBIfam" id="TIGR00447">
    <property type="entry name" value="pth"/>
    <property type="match status" value="1"/>
</dbReference>
<dbReference type="EMBL" id="CP010802">
    <property type="protein sequence ID" value="ALC17427.1"/>
    <property type="molecule type" value="Genomic_DNA"/>
</dbReference>
<dbReference type="InterPro" id="IPR018171">
    <property type="entry name" value="Pept_tRNA_hydro_CS"/>
</dbReference>
<name>A0A0M4D2D9_9BACT</name>
<dbReference type="EC" id="3.1.1.29" evidence="1 7"/>
<dbReference type="InterPro" id="IPR036416">
    <property type="entry name" value="Pept_tRNA_hydro_sf"/>
</dbReference>
<comment type="function">
    <text evidence="7">Hydrolyzes ribosome-free peptidyl-tRNAs (with 1 or more amino acids incorporated), which drop off the ribosome during protein synthesis, or as a result of ribosome stalling.</text>
</comment>
<dbReference type="Gene3D" id="3.40.50.1470">
    <property type="entry name" value="Peptidyl-tRNA hydrolase"/>
    <property type="match status" value="1"/>
</dbReference>
<evidence type="ECO:0000256" key="5">
    <source>
        <dbReference type="ARBA" id="ARBA00038063"/>
    </source>
</evidence>
<feature type="binding site" evidence="7">
    <location>
        <position position="64"/>
    </location>
    <ligand>
        <name>tRNA</name>
        <dbReference type="ChEBI" id="CHEBI:17843"/>
    </ligand>
</feature>
<evidence type="ECO:0000256" key="1">
    <source>
        <dbReference type="ARBA" id="ARBA00013260"/>
    </source>
</evidence>
<evidence type="ECO:0000313" key="8">
    <source>
        <dbReference type="EMBL" id="ALC17427.1"/>
    </source>
</evidence>
<dbReference type="GO" id="GO:0005737">
    <property type="term" value="C:cytoplasm"/>
    <property type="evidence" value="ECO:0007669"/>
    <property type="project" value="UniProtKB-SubCell"/>
</dbReference>
<dbReference type="InterPro" id="IPR001328">
    <property type="entry name" value="Pept_tRNA_hydro"/>
</dbReference>
<comment type="subunit">
    <text evidence="7">Monomer.</text>
</comment>